<dbReference type="SMART" id="SM00872">
    <property type="entry name" value="Alpha-mann_mid"/>
    <property type="match status" value="1"/>
</dbReference>
<dbReference type="Pfam" id="PF21260">
    <property type="entry name" value="Laman-like_dom"/>
    <property type="match status" value="1"/>
</dbReference>
<feature type="domain" description="Glycoside hydrolase family 38 central" evidence="12">
    <location>
        <begin position="368"/>
        <end position="444"/>
    </location>
</feature>
<dbReference type="InterPro" id="IPR013780">
    <property type="entry name" value="Glyco_hydro_b"/>
</dbReference>
<keyword evidence="8" id="KW-1015">Disulfide bond</keyword>
<dbReference type="Gene3D" id="3.20.110.10">
    <property type="entry name" value="Glycoside hydrolase 38, N terminal domain"/>
    <property type="match status" value="1"/>
</dbReference>
<feature type="signal peptide" evidence="11">
    <location>
        <begin position="1"/>
        <end position="22"/>
    </location>
</feature>
<proteinExistence type="evidence at transcript level"/>
<dbReference type="Gene3D" id="2.60.40.1180">
    <property type="entry name" value="Golgi alpha-mannosidase II"/>
    <property type="match status" value="1"/>
</dbReference>
<reference evidence="13" key="1">
    <citation type="submission" date="2018-09" db="EMBL/GenBank/DDBJ databases">
        <title>Identification of saliva proteins of spider mite Tetranychus evansi by transcriptome and LC-MS/MS approach.</title>
        <authorList>
            <person name="Huang H.-J."/>
            <person name="Cui J.-R."/>
            <person name="Hong X.-Y."/>
        </authorList>
    </citation>
    <scope>NUCLEOTIDE SEQUENCE</scope>
</reference>
<dbReference type="SUPFAM" id="SSF88713">
    <property type="entry name" value="Glycoside hydrolase/deacetylase"/>
    <property type="match status" value="1"/>
</dbReference>
<dbReference type="InterPro" id="IPR015341">
    <property type="entry name" value="Glyco_hydro_38_cen"/>
</dbReference>
<dbReference type="InterPro" id="IPR011682">
    <property type="entry name" value="Glyco_hydro_38_C"/>
</dbReference>
<dbReference type="EMBL" id="MH979799">
    <property type="protein sequence ID" value="AYV89254.1"/>
    <property type="molecule type" value="mRNA"/>
</dbReference>
<dbReference type="InterPro" id="IPR000602">
    <property type="entry name" value="Glyco_hydro_38_N"/>
</dbReference>
<dbReference type="InterPro" id="IPR041147">
    <property type="entry name" value="GH38_C"/>
</dbReference>
<evidence type="ECO:0000256" key="1">
    <source>
        <dbReference type="ARBA" id="ARBA00000365"/>
    </source>
</evidence>
<comment type="cofactor">
    <cofactor evidence="11">
        <name>Zn(2+)</name>
        <dbReference type="ChEBI" id="CHEBI:29105"/>
    </cofactor>
    <text evidence="11">Binds 1 zinc ion per subunit.</text>
</comment>
<dbReference type="Gene3D" id="1.20.1270.50">
    <property type="entry name" value="Glycoside hydrolase family 38, central domain"/>
    <property type="match status" value="2"/>
</dbReference>
<keyword evidence="9" id="KW-0325">Glycoprotein</keyword>
<evidence type="ECO:0000313" key="13">
    <source>
        <dbReference type="EMBL" id="AYV89254.1"/>
    </source>
</evidence>
<evidence type="ECO:0000256" key="11">
    <source>
        <dbReference type="RuleBase" id="RU361199"/>
    </source>
</evidence>
<dbReference type="Gene3D" id="2.70.98.30">
    <property type="entry name" value="Golgi alpha-mannosidase II, domain 4"/>
    <property type="match status" value="1"/>
</dbReference>
<dbReference type="InterPro" id="IPR027291">
    <property type="entry name" value="Glyco_hydro_38_N_sf"/>
</dbReference>
<dbReference type="InterPro" id="IPR050843">
    <property type="entry name" value="Glycosyl_Hydrlase_38"/>
</dbReference>
<name>A0A3G5APG6_9ACAR</name>
<dbReference type="GO" id="GO:0030246">
    <property type="term" value="F:carbohydrate binding"/>
    <property type="evidence" value="ECO:0007669"/>
    <property type="project" value="InterPro"/>
</dbReference>
<dbReference type="PANTHER" id="PTHR11607:SF3">
    <property type="entry name" value="LYSOSOMAL ALPHA-MANNOSIDASE"/>
    <property type="match status" value="1"/>
</dbReference>
<evidence type="ECO:0000256" key="9">
    <source>
        <dbReference type="ARBA" id="ARBA00023180"/>
    </source>
</evidence>
<dbReference type="GO" id="GO:0006013">
    <property type="term" value="P:mannose metabolic process"/>
    <property type="evidence" value="ECO:0007669"/>
    <property type="project" value="InterPro"/>
</dbReference>
<dbReference type="Pfam" id="PF01074">
    <property type="entry name" value="Glyco_hydro_38N"/>
    <property type="match status" value="1"/>
</dbReference>
<evidence type="ECO:0000256" key="5">
    <source>
        <dbReference type="ARBA" id="ARBA00022729"/>
    </source>
</evidence>
<accession>A0A3G5APG6</accession>
<dbReference type="InterPro" id="IPR048534">
    <property type="entry name" value="Man2a1-like_dom"/>
</dbReference>
<dbReference type="FunFam" id="1.20.1270.50:FF:000003">
    <property type="entry name" value="Alpha-mannosidase"/>
    <property type="match status" value="1"/>
</dbReference>
<keyword evidence="6 11" id="KW-0378">Hydrolase</keyword>
<dbReference type="FunFam" id="1.20.1270.50:FF:000002">
    <property type="entry name" value="Alpha-mannosidase"/>
    <property type="match status" value="1"/>
</dbReference>
<dbReference type="Gene3D" id="2.60.40.1360">
    <property type="match status" value="1"/>
</dbReference>
<keyword evidence="5 11" id="KW-0732">Signal</keyword>
<dbReference type="InterPro" id="IPR011013">
    <property type="entry name" value="Gal_mutarotase_sf_dom"/>
</dbReference>
<dbReference type="PANTHER" id="PTHR11607">
    <property type="entry name" value="ALPHA-MANNOSIDASE"/>
    <property type="match status" value="1"/>
</dbReference>
<evidence type="ECO:0000256" key="7">
    <source>
        <dbReference type="ARBA" id="ARBA00022833"/>
    </source>
</evidence>
<dbReference type="FunFam" id="2.60.40.1180:FF:000018">
    <property type="entry name" value="Alpha-mannosidase"/>
    <property type="match status" value="1"/>
</dbReference>
<evidence type="ECO:0000256" key="3">
    <source>
        <dbReference type="ARBA" id="ARBA00012752"/>
    </source>
</evidence>
<comment type="similarity">
    <text evidence="2 11">Belongs to the glycosyl hydrolase 38 family.</text>
</comment>
<comment type="catalytic activity">
    <reaction evidence="1">
        <text>Hydrolysis of terminal, non-reducing alpha-D-mannose residues in alpha-D-mannosides.</text>
        <dbReference type="EC" id="3.2.1.24"/>
    </reaction>
</comment>
<evidence type="ECO:0000256" key="10">
    <source>
        <dbReference type="ARBA" id="ARBA00023295"/>
    </source>
</evidence>
<dbReference type="InterPro" id="IPR011330">
    <property type="entry name" value="Glyco_hydro/deAcase_b/a-brl"/>
</dbReference>
<evidence type="ECO:0000256" key="2">
    <source>
        <dbReference type="ARBA" id="ARBA00009792"/>
    </source>
</evidence>
<evidence type="ECO:0000259" key="12">
    <source>
        <dbReference type="SMART" id="SM00872"/>
    </source>
</evidence>
<evidence type="ECO:0000256" key="6">
    <source>
        <dbReference type="ARBA" id="ARBA00022801"/>
    </source>
</evidence>
<dbReference type="AlphaFoldDB" id="A0A3G5APG6"/>
<dbReference type="Pfam" id="PF07748">
    <property type="entry name" value="Glyco_hydro_38C"/>
    <property type="match status" value="1"/>
</dbReference>
<dbReference type="Pfam" id="PF17677">
    <property type="entry name" value="Glyco_hydro38C2"/>
    <property type="match status" value="1"/>
</dbReference>
<dbReference type="EC" id="3.2.1.-" evidence="11"/>
<keyword evidence="10 11" id="KW-0326">Glycosidase</keyword>
<dbReference type="GO" id="GO:0004559">
    <property type="term" value="F:alpha-mannosidase activity"/>
    <property type="evidence" value="ECO:0007669"/>
    <property type="project" value="UniProtKB-EC"/>
</dbReference>
<evidence type="ECO:0000256" key="8">
    <source>
        <dbReference type="ARBA" id="ARBA00023157"/>
    </source>
</evidence>
<organism evidence="13">
    <name type="scientific">Tetranychus evansi</name>
    <name type="common">red spider mite</name>
    <dbReference type="NCBI Taxonomy" id="178897"/>
    <lineage>
        <taxon>Eukaryota</taxon>
        <taxon>Metazoa</taxon>
        <taxon>Ecdysozoa</taxon>
        <taxon>Arthropoda</taxon>
        <taxon>Chelicerata</taxon>
        <taxon>Arachnida</taxon>
        <taxon>Acari</taxon>
        <taxon>Acariformes</taxon>
        <taxon>Trombidiformes</taxon>
        <taxon>Prostigmata</taxon>
        <taxon>Eleutherengona</taxon>
        <taxon>Raphignathae</taxon>
        <taxon>Tetranychoidea</taxon>
        <taxon>Tetranychidae</taxon>
        <taxon>Tetranychus</taxon>
    </lineage>
</organism>
<dbReference type="FunFam" id="3.20.110.10:FF:000001">
    <property type="entry name" value="Alpha-mannosidase"/>
    <property type="match status" value="1"/>
</dbReference>
<dbReference type="SUPFAM" id="SSF74650">
    <property type="entry name" value="Galactose mutarotase-like"/>
    <property type="match status" value="1"/>
</dbReference>
<dbReference type="InterPro" id="IPR037094">
    <property type="entry name" value="Glyco_hydro_38_cen_sf"/>
</dbReference>
<sequence>MLTVAIYLKFAFLLSLILLTQSRPPWSKSNQKCGYEFCPHLEPDMINVHLVSHTHNDVGWLKTYEQYYWGMKTGIQRAGVQYILDSVIPELTKDPKKRFIYVETAFFWRWWNHQDDEMKNLVKQLVNQGRLEFIGGGWSMNDEAATHYSPIVDQMSYGHRWLAATFGKCGIPRVAWQIDPFGHSREQASLFAQMYFDGLFFGRLDIHDKRQRESDKTMEMVWSGSDDLGERSHLFTGVLPNGYNPPDGFCFDDTCSDAPIVDDPASREYNLPQKVADFTNIIRDQAAVYATNNIILTMGSDFQYQNAPIWFRNLDKLIAAMEAEKKNGSKINVFYSTPSCYLYSLYQANRTWTLKTDDFFPYGSDDHSFWGGFYTSRPAIKRYERVSNNIFQAIKQLHVESNLTDQKAFETVHNFHRAMGILQHHDAVTGTEKQLVAFDYAYILNDAISKSMDLMNRALQYISSNDKSSKSNNEPYYTLCLGLNISQCEIVESNDKVLITLYNPYAHEYDFKVRLPWQQSNYKVTGPDGQSVNASIIPIPSFMQDFPGRNSSATHELLFKVRLPGLGIASYFVEKLSANKPAPRLETIMPLPTLEAPITAQGKGFSASFDSSTGSIQSVSLSNGKVVKLRQKYQWYAGFDSPGTPPSGAYLFRPKGPASGFPGQPTYQIFNSPDCFEVHQNVSEYVSQTMRIYPDDPFIEFDFKIGPIPVGDKVGKEIISLFQTDLKTNKVFYTDSNGRQMMKRVKDFRPTWKYQVIEPIAGNYYPINSRISLQDKDEDIQLVVMTDRSQGGTSLNDGELEIMLHRRLLHDDNLGVDEALNEPGVDGRGLIIRGKHYVLISDIKSSNILHREKGIQLYMAPVLAFAPINSFDEYRSNHKTIYSFLQRALPPNVHLLTLEHIDINNWLVRLEHFYQSNEDPDGLSKPVKIDFRGLFAAKSVHGVKETIITATQYHSEARRLTWKTKNSQSTNEIETEIGNEVHDFVVTLKPMQIRTFLLRLDD</sequence>
<dbReference type="SUPFAM" id="SSF88688">
    <property type="entry name" value="Families 57/38 glycoside transferase middle domain"/>
    <property type="match status" value="1"/>
</dbReference>
<dbReference type="Pfam" id="PF09261">
    <property type="entry name" value="Alpha-mann_mid"/>
    <property type="match status" value="1"/>
</dbReference>
<dbReference type="InterPro" id="IPR028995">
    <property type="entry name" value="Glyco_hydro_57/38_cen_sf"/>
</dbReference>
<dbReference type="GO" id="GO:0005764">
    <property type="term" value="C:lysosome"/>
    <property type="evidence" value="ECO:0007669"/>
    <property type="project" value="TreeGrafter"/>
</dbReference>
<evidence type="ECO:0000256" key="4">
    <source>
        <dbReference type="ARBA" id="ARBA00022723"/>
    </source>
</evidence>
<dbReference type="CDD" id="cd10810">
    <property type="entry name" value="GH38N_AMII_LAM_like"/>
    <property type="match status" value="1"/>
</dbReference>
<keyword evidence="7 11" id="KW-0862">Zinc</keyword>
<dbReference type="FunFam" id="2.70.98.30:FF:000003">
    <property type="entry name" value="Alpha-mannosidase"/>
    <property type="match status" value="1"/>
</dbReference>
<keyword evidence="4 11" id="KW-0479">Metal-binding</keyword>
<dbReference type="GO" id="GO:0046872">
    <property type="term" value="F:metal ion binding"/>
    <property type="evidence" value="ECO:0007669"/>
    <property type="project" value="UniProtKB-KW"/>
</dbReference>
<feature type="chain" id="PRO_5017854196" description="Alpha-mannosidase" evidence="11">
    <location>
        <begin position="23"/>
        <end position="1002"/>
    </location>
</feature>
<protein>
    <recommendedName>
        <fullName evidence="3 11">Alpha-mannosidase</fullName>
        <ecNumber evidence="11">3.2.1.-</ecNumber>
    </recommendedName>
</protein>